<dbReference type="InterPro" id="IPR051516">
    <property type="entry name" value="SETDB_methyltransferase"/>
</dbReference>
<dbReference type="GO" id="GO:0005634">
    <property type="term" value="C:nucleus"/>
    <property type="evidence" value="ECO:0007669"/>
    <property type="project" value="UniProtKB-SubCell"/>
</dbReference>
<name>A0AAV4RZN0_CAEEX</name>
<gene>
    <name evidence="3" type="primary">setdb1</name>
    <name evidence="3" type="ORF">CEXT_766591</name>
</gene>
<organism evidence="3 4">
    <name type="scientific">Caerostris extrusa</name>
    <name type="common">Bark spider</name>
    <name type="synonym">Caerostris bankana</name>
    <dbReference type="NCBI Taxonomy" id="172846"/>
    <lineage>
        <taxon>Eukaryota</taxon>
        <taxon>Metazoa</taxon>
        <taxon>Ecdysozoa</taxon>
        <taxon>Arthropoda</taxon>
        <taxon>Chelicerata</taxon>
        <taxon>Arachnida</taxon>
        <taxon>Araneae</taxon>
        <taxon>Araneomorphae</taxon>
        <taxon>Entelegynae</taxon>
        <taxon>Araneoidea</taxon>
        <taxon>Araneidae</taxon>
        <taxon>Caerostris</taxon>
    </lineage>
</organism>
<dbReference type="GO" id="GO:0046974">
    <property type="term" value="F:histone H3K9 methyltransferase activity"/>
    <property type="evidence" value="ECO:0007669"/>
    <property type="project" value="TreeGrafter"/>
</dbReference>
<proteinExistence type="predicted"/>
<keyword evidence="4" id="KW-1185">Reference proteome</keyword>
<reference evidence="3 4" key="1">
    <citation type="submission" date="2021-06" db="EMBL/GenBank/DDBJ databases">
        <title>Caerostris extrusa draft genome.</title>
        <authorList>
            <person name="Kono N."/>
            <person name="Arakawa K."/>
        </authorList>
    </citation>
    <scope>NUCLEOTIDE SEQUENCE [LARGE SCALE GENOMIC DNA]</scope>
</reference>
<dbReference type="GO" id="GO:0010629">
    <property type="term" value="P:negative regulation of gene expression"/>
    <property type="evidence" value="ECO:0007669"/>
    <property type="project" value="TreeGrafter"/>
</dbReference>
<accession>A0AAV4RZN0</accession>
<dbReference type="EMBL" id="BPLR01008745">
    <property type="protein sequence ID" value="GIY26905.1"/>
    <property type="molecule type" value="Genomic_DNA"/>
</dbReference>
<dbReference type="InterPro" id="IPR046341">
    <property type="entry name" value="SET_dom_sf"/>
</dbReference>
<comment type="caution">
    <text evidence="3">The sequence shown here is derived from an EMBL/GenBank/DDBJ whole genome shotgun (WGS) entry which is preliminary data.</text>
</comment>
<evidence type="ECO:0000256" key="1">
    <source>
        <dbReference type="ARBA" id="ARBA00004123"/>
    </source>
</evidence>
<dbReference type="AlphaFoldDB" id="A0AAV4RZN0"/>
<evidence type="ECO:0000313" key="3">
    <source>
        <dbReference type="EMBL" id="GIY26905.1"/>
    </source>
</evidence>
<evidence type="ECO:0000313" key="4">
    <source>
        <dbReference type="Proteomes" id="UP001054945"/>
    </source>
</evidence>
<comment type="subcellular location">
    <subcellularLocation>
        <location evidence="1">Nucleus</location>
    </subcellularLocation>
</comment>
<dbReference type="GO" id="GO:0070828">
    <property type="term" value="P:heterochromatin organization"/>
    <property type="evidence" value="ECO:0007669"/>
    <property type="project" value="TreeGrafter"/>
</dbReference>
<dbReference type="SUPFAM" id="SSF82199">
    <property type="entry name" value="SET domain"/>
    <property type="match status" value="1"/>
</dbReference>
<sequence length="97" mass="11251">MVLMQNIWLKSLSVQSILVVGELLPPWQFIAVLKCFFVQNVFVETHDLRFPEVAFFAQNFISAGTELTWDYNYEVGSVEGKVMYCYCDSRTCRGRLL</sequence>
<dbReference type="PANTHER" id="PTHR46024">
    <property type="entry name" value="HISTONE-LYSINE N-METHYLTRANSFERASE EGGLESS"/>
    <property type="match status" value="1"/>
</dbReference>
<protein>
    <submittedName>
        <fullName evidence="3">Histone-lysine N-methyltransferase SETDB1</fullName>
    </submittedName>
</protein>
<keyword evidence="2" id="KW-0539">Nucleus</keyword>
<dbReference type="Proteomes" id="UP001054945">
    <property type="component" value="Unassembled WGS sequence"/>
</dbReference>
<dbReference type="PANTHER" id="PTHR46024:SF1">
    <property type="entry name" value="HISTONE-LYSINE N-METHYLTRANSFERASE EGGLESS"/>
    <property type="match status" value="1"/>
</dbReference>
<dbReference type="Gene3D" id="2.170.270.10">
    <property type="entry name" value="SET domain"/>
    <property type="match status" value="1"/>
</dbReference>
<evidence type="ECO:0000256" key="2">
    <source>
        <dbReference type="ARBA" id="ARBA00023242"/>
    </source>
</evidence>